<evidence type="ECO:0000313" key="2">
    <source>
        <dbReference type="EMBL" id="TGO02313.1"/>
    </source>
</evidence>
<dbReference type="SUPFAM" id="SSF88723">
    <property type="entry name" value="PIN domain-like"/>
    <property type="match status" value="1"/>
</dbReference>
<dbReference type="EMBL" id="JSZA02000164">
    <property type="protein sequence ID" value="TGO02313.1"/>
    <property type="molecule type" value="Genomic_DNA"/>
</dbReference>
<sequence length="141" mass="15892">MKEAVILDTGPLIALLNCRDIYHDWVTPQIKSINPPLLTCEAVITEACFLSCRDIGGTNAVIDLALNGFMKVPFHFDDEMDTIKNIMLKYANVPMSFADACLVRMAELYPNSAVLTLDSDFRIYRKNRNQVIAVIMPEDIH</sequence>
<accession>A0A4E0QM42</accession>
<dbReference type="InterPro" id="IPR002716">
    <property type="entry name" value="PIN_dom"/>
</dbReference>
<dbReference type="AlphaFoldDB" id="A0A4E0QM42"/>
<evidence type="ECO:0000259" key="1">
    <source>
        <dbReference type="Pfam" id="PF01850"/>
    </source>
</evidence>
<dbReference type="Gene3D" id="3.40.50.1010">
    <property type="entry name" value="5'-nuclease"/>
    <property type="match status" value="1"/>
</dbReference>
<dbReference type="Pfam" id="PF01850">
    <property type="entry name" value="PIN"/>
    <property type="match status" value="1"/>
</dbReference>
<proteinExistence type="predicted"/>
<evidence type="ECO:0000313" key="3">
    <source>
        <dbReference type="Proteomes" id="UP000030428"/>
    </source>
</evidence>
<dbReference type="Proteomes" id="UP000030428">
    <property type="component" value="Unassembled WGS sequence"/>
</dbReference>
<organism evidence="2 3">
    <name type="scientific">Candidatus Thiomargarita nelsonii</name>
    <dbReference type="NCBI Taxonomy" id="1003181"/>
    <lineage>
        <taxon>Bacteria</taxon>
        <taxon>Pseudomonadati</taxon>
        <taxon>Pseudomonadota</taxon>
        <taxon>Gammaproteobacteria</taxon>
        <taxon>Thiotrichales</taxon>
        <taxon>Thiotrichaceae</taxon>
        <taxon>Thiomargarita</taxon>
    </lineage>
</organism>
<name>A0A4E0QM42_9GAMM</name>
<reference evidence="2 3" key="1">
    <citation type="journal article" date="2016" name="Front. Microbiol.">
        <title>Single-Cell (Meta-)Genomics of a Dimorphic Candidatus Thiomargarita nelsonii Reveals Genomic Plasticity.</title>
        <authorList>
            <person name="Flood B.E."/>
            <person name="Fliss P."/>
            <person name="Jones D.S."/>
            <person name="Dick G.J."/>
            <person name="Jain S."/>
            <person name="Kaster A.K."/>
            <person name="Winkel M."/>
            <person name="Mussmann M."/>
            <person name="Bailey J."/>
        </authorList>
    </citation>
    <scope>NUCLEOTIDE SEQUENCE [LARGE SCALE GENOMIC DNA]</scope>
    <source>
        <strain evidence="2">Hydrate Ridge</strain>
    </source>
</reference>
<comment type="caution">
    <text evidence="2">The sequence shown here is derived from an EMBL/GenBank/DDBJ whole genome shotgun (WGS) entry which is preliminary data.</text>
</comment>
<dbReference type="InterPro" id="IPR029060">
    <property type="entry name" value="PIN-like_dom_sf"/>
</dbReference>
<gene>
    <name evidence="2" type="ORF">PN36_27105</name>
</gene>
<keyword evidence="3" id="KW-1185">Reference proteome</keyword>
<feature type="domain" description="PIN" evidence="1">
    <location>
        <begin position="5"/>
        <end position="125"/>
    </location>
</feature>
<protein>
    <submittedName>
        <fullName evidence="2">Pilus assembly protein</fullName>
    </submittedName>
</protein>